<evidence type="ECO:0000313" key="2">
    <source>
        <dbReference type="EMBL" id="KAK8083967.1"/>
    </source>
</evidence>
<reference evidence="2 3" key="1">
    <citation type="submission" date="2023-01" db="EMBL/GenBank/DDBJ databases">
        <title>Analysis of 21 Apiospora genomes using comparative genomics revels a genus with tremendous synthesis potential of carbohydrate active enzymes and secondary metabolites.</title>
        <authorList>
            <person name="Sorensen T."/>
        </authorList>
    </citation>
    <scope>NUCLEOTIDE SEQUENCE [LARGE SCALE GENOMIC DNA]</scope>
    <source>
        <strain evidence="2 3">CBS 83171</strain>
    </source>
</reference>
<name>A0ABR1WKE5_9PEZI</name>
<dbReference type="SUPFAM" id="SSF48403">
    <property type="entry name" value="Ankyrin repeat"/>
    <property type="match status" value="1"/>
</dbReference>
<dbReference type="EMBL" id="JAQQWM010000001">
    <property type="protein sequence ID" value="KAK8083967.1"/>
    <property type="molecule type" value="Genomic_DNA"/>
</dbReference>
<accession>A0ABR1WKE5</accession>
<keyword evidence="1" id="KW-0732">Signal</keyword>
<proteinExistence type="predicted"/>
<sequence length="901" mass="100548">MADPLSIAGLAAGLVSLSLQVTAGITQYLDALKCRAEELESTRKRNESLRQLLAVIDTTVVKTQSRHQAPSQAVANCVKQCETGIQSLEDLVAEISGCDRGTWRSKLQLKSKNLRYAFDRSKVQQLDTRLSQVNELLAIALQVLGVDLGQSTFDKVTEIGTLSQGFSTDLQATRSEIASLHTLLRRIESRSYTIQHGVDQLYDTITTRHEVDSTRMLEVSSADSDDSHATQALTAGSLSRQKSQFEYNSYQKTELDEQQHVVKKLIPESTQITRGSSDIGILRFENQMVKRAGNISSTIDKLTFDLSLQGRSSYKQSPSVQYNRIDRLDSASHPTCICTDFRRTCSQVVMKVGALIWYKEKSKLEHWPPCPFAQLARDGHYSKTFGVRCMGLVKTLKAAVEISLTITLGGTGGLGLGPHINFPPAVDERIDPVFRILDLIGRSFHDHPSNDELFKCADIFEWLTTDVLFTGLWEAFISSGVNVLSYDMRGNLPIAYLSGQTTSYQCARLLLQRDDVGYPAVTSLHARDGGLTNNQIIAFKLLPGLGKAYGCGPLSTAVLSNDLYQVRYLLQAFPDTINERNTFGHTPVHLAVGSPDCLRVVTNEYRLSSDVLNHIDNSWVSPLDRAMSLSGALCNSDADCAVPEPIDVVLERSSRRAMELYARHMADRRSRLREFALQHGPILEKECFRLGQNEMLDTRAYNLLEVLDKHGLRPPSALTLGRIRAAPASEKLKLQCCRQTIYETLTRPWEAALFWRWGFRDLENALNGFIRNRPRRPTYLRWLVEHGANTPPSLQSTEDDTEPHLETDVMGAYCVGQSVTEWLFREGRGLQELTAAKALSNPLGATHTCCGPSNGAWDIEVTEDVISEEVYTLTLHEALVDYFIPYSTKSLRLLCLSTWSN</sequence>
<protein>
    <recommendedName>
        <fullName evidence="4">Fungal N-terminal domain-containing protein</fullName>
    </recommendedName>
</protein>
<evidence type="ECO:0000256" key="1">
    <source>
        <dbReference type="SAM" id="SignalP"/>
    </source>
</evidence>
<organism evidence="2 3">
    <name type="scientific">Apiospora saccharicola</name>
    <dbReference type="NCBI Taxonomy" id="335842"/>
    <lineage>
        <taxon>Eukaryota</taxon>
        <taxon>Fungi</taxon>
        <taxon>Dikarya</taxon>
        <taxon>Ascomycota</taxon>
        <taxon>Pezizomycotina</taxon>
        <taxon>Sordariomycetes</taxon>
        <taxon>Xylariomycetidae</taxon>
        <taxon>Amphisphaeriales</taxon>
        <taxon>Apiosporaceae</taxon>
        <taxon>Apiospora</taxon>
    </lineage>
</organism>
<evidence type="ECO:0000313" key="3">
    <source>
        <dbReference type="Proteomes" id="UP001446871"/>
    </source>
</evidence>
<keyword evidence="3" id="KW-1185">Reference proteome</keyword>
<dbReference type="Gene3D" id="1.25.40.20">
    <property type="entry name" value="Ankyrin repeat-containing domain"/>
    <property type="match status" value="1"/>
</dbReference>
<comment type="caution">
    <text evidence="2">The sequence shown here is derived from an EMBL/GenBank/DDBJ whole genome shotgun (WGS) entry which is preliminary data.</text>
</comment>
<dbReference type="Proteomes" id="UP001446871">
    <property type="component" value="Unassembled WGS sequence"/>
</dbReference>
<evidence type="ECO:0008006" key="4">
    <source>
        <dbReference type="Google" id="ProtNLM"/>
    </source>
</evidence>
<dbReference type="InterPro" id="IPR036770">
    <property type="entry name" value="Ankyrin_rpt-contain_sf"/>
</dbReference>
<feature type="chain" id="PRO_5046973371" description="Fungal N-terminal domain-containing protein" evidence="1">
    <location>
        <begin position="24"/>
        <end position="901"/>
    </location>
</feature>
<gene>
    <name evidence="2" type="ORF">PG996_002748</name>
</gene>
<feature type="signal peptide" evidence="1">
    <location>
        <begin position="1"/>
        <end position="23"/>
    </location>
</feature>